<dbReference type="InterPro" id="IPR025931">
    <property type="entry name" value="TaqI_C"/>
</dbReference>
<dbReference type="InterPro" id="IPR029063">
    <property type="entry name" value="SAM-dependent_MTases_sf"/>
</dbReference>
<keyword evidence="6" id="KW-0238">DNA-binding</keyword>
<keyword evidence="11" id="KW-1185">Reference proteome</keyword>
<dbReference type="Gene3D" id="3.40.50.150">
    <property type="entry name" value="Vaccinia Virus protein VP39"/>
    <property type="match status" value="1"/>
</dbReference>
<evidence type="ECO:0000256" key="2">
    <source>
        <dbReference type="ARBA" id="ARBA00022603"/>
    </source>
</evidence>
<keyword evidence="5" id="KW-0680">Restriction system</keyword>
<keyword evidence="4" id="KW-0949">S-adenosyl-L-methionine</keyword>
<feature type="domain" description="TaqI-like C-terminal specificity" evidence="9">
    <location>
        <begin position="1075"/>
        <end position="1202"/>
    </location>
</feature>
<keyword evidence="2 10" id="KW-0489">Methyltransferase</keyword>
<evidence type="ECO:0000256" key="4">
    <source>
        <dbReference type="ARBA" id="ARBA00022691"/>
    </source>
</evidence>
<dbReference type="PRINTS" id="PR00507">
    <property type="entry name" value="N12N6MTFRASE"/>
</dbReference>
<dbReference type="GO" id="GO:0009307">
    <property type="term" value="P:DNA restriction-modification system"/>
    <property type="evidence" value="ECO:0007669"/>
    <property type="project" value="UniProtKB-KW"/>
</dbReference>
<dbReference type="InterPro" id="IPR002052">
    <property type="entry name" value="DNA_methylase_N6_adenine_CS"/>
</dbReference>
<dbReference type="InterPro" id="IPR011639">
    <property type="entry name" value="MethylTrfase_TaqI-like_dom"/>
</dbReference>
<accession>A0A1M5IYM1</accession>
<keyword evidence="3 10" id="KW-0808">Transferase</keyword>
<dbReference type="PROSITE" id="PS00092">
    <property type="entry name" value="N6_MTASE"/>
    <property type="match status" value="1"/>
</dbReference>
<evidence type="ECO:0000259" key="9">
    <source>
        <dbReference type="Pfam" id="PF12950"/>
    </source>
</evidence>
<sequence>MRNPSRHTEWLSLVEVSGPFLAVPVLEKAFPQGLDIVETPKRRRFRAAYEEWCDAIDEGDPLLSELHREWIRLVFTEILEYDGEVLKTEAEVVGAYTVTSPERTETFSPDWIVRGPNGGKPRLFVSIQSPGTDLEKVHKGDGWPTSLRDRMTALCRAHGVRLGLVTNGERWMLVNAPLGATSSDVSWYARLWFQEPVTLKAFQSLLGVRRCFGPPGETLEALLEKSLEHHEEVTDTLGEQVRRAVEVLIQCLDKADADRNRELLRDVSPTELYEAGLTVMMRLVFLLCAEERGLLLSGDPVYDQYYAISTLRAQLAEEADRHGPEVLDRRHDAWARLLAVFRAVHAGIEHETLRLPALGGSLFDPDRFPFLEGRPKGSNWRDFDATPLPIDNRTVLLLLSSLQLLEHHGGAMLLSYRALDVEQIGHVYEGLLEHTVARVPSVTVGLIGSKNAKNPNITLSELESARLDGEAKLLALLKEKTKRSESAIRNALARSVEDATYGRLLAVCGGDTALADRIRPFANLLRTDAWEDPIVYRENAFMVTLGADRRETGTHYTPKSLTESIVQTTLEPVAYIGPAEGKPREEWRLKSAAELLDLKICDPAMGSGAFLVQACRWLAERLVEAWATEEAAGNFVTIDGDVRDDAGDADPMPADLDERITIAKRLIAERCLYGVDVNPLAVELAKLSIWLVTLAKGRPFGFLDHNLRHGDSLLGIHRLNQLTRLKMNPDDGPFQQRIFGQNIADAVAKAIDIRKRLRSIPIRDIHDVETMARLDMEARKALKAVELVADAMIGEALRSNGNVRVLDLALDSLAVQAGEFLKGNEKIGESIAREARLALSIDLPEGKPPRKPFHWPLEFPEMFVKPRQGFDAVIGNPPWGYALTPTEINYLKKNFPNSNYKLINSFKFFIERITQVTDNKAGVFSFVVPSSLLEHIGCKDTRTILLKRSPLVFVDCGDGMFKGVTQACCYAVISQKPATEDHVITLVRLDKSSSASTSAEERIVRKLFTVTTSDVLARKYNVISAGYEVPGIRKGFVSIKDVADVYDSGIDYSRAKLGKAVFYKAKEPEHHLDHKVLRGRNVDKYSLQFEGIWLRHNWQDIQRQQKKEDAKSRLKVNEKIYLRVPKILVRQTGDKIIATVDTDRYYHQKSLLCICPKKGISAYYLCAVLNHPEVTRIYRQMTMQKGKVFSQVKKNFLEQLPVPSSTDATIADKIVRLCEVAVKKGSGGADRQAEVGELEKLVGELFTHRKAEQDDK</sequence>
<feature type="domain" description="Type II methyltransferase M.TaqI-like" evidence="8">
    <location>
        <begin position="671"/>
        <end position="949"/>
    </location>
</feature>
<evidence type="ECO:0000256" key="1">
    <source>
        <dbReference type="ARBA" id="ARBA00011900"/>
    </source>
</evidence>
<dbReference type="PANTHER" id="PTHR33841:SF1">
    <property type="entry name" value="DNA METHYLTRANSFERASE A"/>
    <property type="match status" value="1"/>
</dbReference>
<evidence type="ECO:0000256" key="5">
    <source>
        <dbReference type="ARBA" id="ARBA00022747"/>
    </source>
</evidence>
<dbReference type="OrthoDB" id="9761012at2"/>
<dbReference type="SUPFAM" id="SSF53335">
    <property type="entry name" value="S-adenosyl-L-methionine-dependent methyltransferases"/>
    <property type="match status" value="1"/>
</dbReference>
<dbReference type="Proteomes" id="UP000184076">
    <property type="component" value="Unassembled WGS sequence"/>
</dbReference>
<dbReference type="Gene3D" id="3.90.220.10">
    <property type="entry name" value="Adenine-n6-DNA-methyltransferase Taqi, Chain A, domain 2"/>
    <property type="match status" value="1"/>
</dbReference>
<dbReference type="PANTHER" id="PTHR33841">
    <property type="entry name" value="DNA METHYLTRANSFERASE YEEA-RELATED"/>
    <property type="match status" value="1"/>
</dbReference>
<name>A0A1M5IYM1_9BACT</name>
<organism evidence="10 11">
    <name type="scientific">Desulfacinum infernum DSM 9756</name>
    <dbReference type="NCBI Taxonomy" id="1121391"/>
    <lineage>
        <taxon>Bacteria</taxon>
        <taxon>Pseudomonadati</taxon>
        <taxon>Thermodesulfobacteriota</taxon>
        <taxon>Syntrophobacteria</taxon>
        <taxon>Syntrophobacterales</taxon>
        <taxon>Syntrophobacteraceae</taxon>
        <taxon>Desulfacinum</taxon>
    </lineage>
</organism>
<dbReference type="GO" id="GO:0032259">
    <property type="term" value="P:methylation"/>
    <property type="evidence" value="ECO:0007669"/>
    <property type="project" value="UniProtKB-KW"/>
</dbReference>
<dbReference type="InterPro" id="IPR023135">
    <property type="entry name" value="N6_DNA_MeTrfase_TaqI_C"/>
</dbReference>
<evidence type="ECO:0000259" key="8">
    <source>
        <dbReference type="Pfam" id="PF07669"/>
    </source>
</evidence>
<protein>
    <recommendedName>
        <fullName evidence="1">site-specific DNA-methyltransferase (adenine-specific)</fullName>
        <ecNumber evidence="1">2.1.1.72</ecNumber>
    </recommendedName>
</protein>
<gene>
    <name evidence="10" type="ORF">SAMN02745206_03692</name>
</gene>
<dbReference type="RefSeq" id="WP_084076641.1">
    <property type="nucleotide sequence ID" value="NZ_FQVB01000063.1"/>
</dbReference>
<dbReference type="EMBL" id="FQVB01000063">
    <property type="protein sequence ID" value="SHG33070.1"/>
    <property type="molecule type" value="Genomic_DNA"/>
</dbReference>
<evidence type="ECO:0000313" key="10">
    <source>
        <dbReference type="EMBL" id="SHG33070.1"/>
    </source>
</evidence>
<dbReference type="STRING" id="1121391.SAMN02745206_03692"/>
<comment type="catalytic activity">
    <reaction evidence="7">
        <text>a 2'-deoxyadenosine in DNA + S-adenosyl-L-methionine = an N(6)-methyl-2'-deoxyadenosine in DNA + S-adenosyl-L-homocysteine + H(+)</text>
        <dbReference type="Rhea" id="RHEA:15197"/>
        <dbReference type="Rhea" id="RHEA-COMP:12418"/>
        <dbReference type="Rhea" id="RHEA-COMP:12419"/>
        <dbReference type="ChEBI" id="CHEBI:15378"/>
        <dbReference type="ChEBI" id="CHEBI:57856"/>
        <dbReference type="ChEBI" id="CHEBI:59789"/>
        <dbReference type="ChEBI" id="CHEBI:90615"/>
        <dbReference type="ChEBI" id="CHEBI:90616"/>
        <dbReference type="EC" id="2.1.1.72"/>
    </reaction>
</comment>
<proteinExistence type="predicted"/>
<dbReference type="GO" id="GO:0009007">
    <property type="term" value="F:site-specific DNA-methyltransferase (adenine-specific) activity"/>
    <property type="evidence" value="ECO:0007669"/>
    <property type="project" value="UniProtKB-EC"/>
</dbReference>
<evidence type="ECO:0000256" key="6">
    <source>
        <dbReference type="ARBA" id="ARBA00023125"/>
    </source>
</evidence>
<dbReference type="EC" id="2.1.1.72" evidence="1"/>
<dbReference type="InterPro" id="IPR050953">
    <property type="entry name" value="N4_N6_ade-DNA_methylase"/>
</dbReference>
<dbReference type="Pfam" id="PF07669">
    <property type="entry name" value="Eco57I"/>
    <property type="match status" value="1"/>
</dbReference>
<evidence type="ECO:0000256" key="7">
    <source>
        <dbReference type="ARBA" id="ARBA00047942"/>
    </source>
</evidence>
<dbReference type="AlphaFoldDB" id="A0A1M5IYM1"/>
<dbReference type="Pfam" id="PF12950">
    <property type="entry name" value="TaqI_C"/>
    <property type="match status" value="1"/>
</dbReference>
<dbReference type="GO" id="GO:0003677">
    <property type="term" value="F:DNA binding"/>
    <property type="evidence" value="ECO:0007669"/>
    <property type="project" value="UniProtKB-KW"/>
</dbReference>
<evidence type="ECO:0000313" key="11">
    <source>
        <dbReference type="Proteomes" id="UP000184076"/>
    </source>
</evidence>
<reference evidence="11" key="1">
    <citation type="submission" date="2016-11" db="EMBL/GenBank/DDBJ databases">
        <authorList>
            <person name="Varghese N."/>
            <person name="Submissions S."/>
        </authorList>
    </citation>
    <scope>NUCLEOTIDE SEQUENCE [LARGE SCALE GENOMIC DNA]</scope>
    <source>
        <strain evidence="11">DSM 9756</strain>
    </source>
</reference>
<evidence type="ECO:0000256" key="3">
    <source>
        <dbReference type="ARBA" id="ARBA00022679"/>
    </source>
</evidence>